<feature type="chain" id="PRO_5009534902" evidence="1">
    <location>
        <begin position="17"/>
        <end position="206"/>
    </location>
</feature>
<dbReference type="AlphaFoldDB" id="A0A1F8AII9"/>
<keyword evidence="1" id="KW-0732">Signal</keyword>
<dbReference type="OrthoDB" id="4447703at2759"/>
<keyword evidence="3" id="KW-1185">Reference proteome</keyword>
<name>A0A1F8AII9_9EURO</name>
<evidence type="ECO:0000256" key="1">
    <source>
        <dbReference type="SAM" id="SignalP"/>
    </source>
</evidence>
<dbReference type="GeneID" id="34443673"/>
<accession>A0A1F8AII9</accession>
<gene>
    <name evidence="2" type="ORF">ABOM_000283</name>
</gene>
<comment type="caution">
    <text evidence="2">The sequence shown here is derived from an EMBL/GenBank/DDBJ whole genome shotgun (WGS) entry which is preliminary data.</text>
</comment>
<proteinExistence type="predicted"/>
<reference evidence="2 3" key="1">
    <citation type="journal article" date="2016" name="Genome Biol. Evol.">
        <title>Draft genome sequence of an aflatoxigenic Aspergillus species, A. bombycis.</title>
        <authorList>
            <person name="Moore G.G."/>
            <person name="Mack B.M."/>
            <person name="Beltz S.B."/>
            <person name="Gilbert M.K."/>
        </authorList>
    </citation>
    <scope>NUCLEOTIDE SEQUENCE [LARGE SCALE GENOMIC DNA]</scope>
    <source>
        <strain evidence="3">NRRL 26010</strain>
    </source>
</reference>
<dbReference type="EMBL" id="LYCR01000001">
    <property type="protein sequence ID" value="OGM51269.1"/>
    <property type="molecule type" value="Genomic_DNA"/>
</dbReference>
<dbReference type="Proteomes" id="UP000179179">
    <property type="component" value="Unassembled WGS sequence"/>
</dbReference>
<feature type="signal peptide" evidence="1">
    <location>
        <begin position="1"/>
        <end position="16"/>
    </location>
</feature>
<evidence type="ECO:0000313" key="3">
    <source>
        <dbReference type="Proteomes" id="UP000179179"/>
    </source>
</evidence>
<protein>
    <submittedName>
        <fullName evidence="2">Uncharacterized protein</fullName>
    </submittedName>
</protein>
<dbReference type="RefSeq" id="XP_022394986.1">
    <property type="nucleotide sequence ID" value="XM_022527413.1"/>
</dbReference>
<organism evidence="2 3">
    <name type="scientific">Aspergillus bombycis</name>
    <dbReference type="NCBI Taxonomy" id="109264"/>
    <lineage>
        <taxon>Eukaryota</taxon>
        <taxon>Fungi</taxon>
        <taxon>Dikarya</taxon>
        <taxon>Ascomycota</taxon>
        <taxon>Pezizomycotina</taxon>
        <taxon>Eurotiomycetes</taxon>
        <taxon>Eurotiomycetidae</taxon>
        <taxon>Eurotiales</taxon>
        <taxon>Aspergillaceae</taxon>
        <taxon>Aspergillus</taxon>
    </lineage>
</organism>
<sequence>MYCFLLYSSLFTATLGYRLFEYTSERCTGSKVGLHRLAGPSACAQLNKGVVSSLLVKIDNIHDGLHQVNVYENEDCTGSIVGAIASTNGCLDFHVFSAVGKSVQVVHARKKRDTADIRGFETDSLYNLDEGIDGEIQVPIMHGGFSPAQKSYHSEDGTYLDETFDLWIPHEVDRHSIIKDLWFHKLDEERPSNRLNENSLHVQDAR</sequence>
<evidence type="ECO:0000313" key="2">
    <source>
        <dbReference type="EMBL" id="OGM51269.1"/>
    </source>
</evidence>